<sequence length="244" mass="27359">MDLHIHTVLSPCAELEMGAKEIVEKCLAEGVDIIAISDHNATANSLAVIEAAKGKPLTVLPALEVQSREDIHTVSLFPGFEEASLFQEWVWERLAPIKNDPDLFGFQMIIDEDNNILDEVDTLLIQGIDASVDDIIEEVRRRGGMSILAHIDRQAYSYLAVLGIIPPDLKIDAVELSARLTSEEALFWKKQALNYTIIRSSDAHRLSDIKRQHATAVLLKRPSFDEIALALHSQDKRMVMWPWS</sequence>
<dbReference type="InterPro" id="IPR003141">
    <property type="entry name" value="Pol/His_phosphatase_N"/>
</dbReference>
<dbReference type="SUPFAM" id="SSF89550">
    <property type="entry name" value="PHP domain-like"/>
    <property type="match status" value="1"/>
</dbReference>
<dbReference type="CDD" id="cd07432">
    <property type="entry name" value="PHP_HisPPase"/>
    <property type="match status" value="1"/>
</dbReference>
<dbReference type="GO" id="GO:0035312">
    <property type="term" value="F:5'-3' DNA exonuclease activity"/>
    <property type="evidence" value="ECO:0007669"/>
    <property type="project" value="TreeGrafter"/>
</dbReference>
<dbReference type="STRING" id="891968.Anamo_1682"/>
<proteinExistence type="predicted"/>
<accession>I4BYB9</accession>
<dbReference type="PANTHER" id="PTHR42924">
    <property type="entry name" value="EXONUCLEASE"/>
    <property type="match status" value="1"/>
</dbReference>
<dbReference type="EMBL" id="CP003198">
    <property type="protein sequence ID" value="AFM22276.1"/>
    <property type="molecule type" value="Genomic_DNA"/>
</dbReference>
<organism evidence="2 3">
    <name type="scientific">Acetomicrobium mobile (strain ATCC BAA-54 / DSM 13181 / JCM 12221 / NGA)</name>
    <name type="common">Anaerobaculum mobile</name>
    <dbReference type="NCBI Taxonomy" id="891968"/>
    <lineage>
        <taxon>Bacteria</taxon>
        <taxon>Thermotogati</taxon>
        <taxon>Synergistota</taxon>
        <taxon>Synergistia</taxon>
        <taxon>Synergistales</taxon>
        <taxon>Acetomicrobiaceae</taxon>
        <taxon>Acetomicrobium</taxon>
    </lineage>
</organism>
<dbReference type="InterPro" id="IPR052018">
    <property type="entry name" value="PHP_domain"/>
</dbReference>
<protein>
    <submittedName>
        <fullName evidence="2">Putative metal-dependent phosphoesterase, PHP family</fullName>
    </submittedName>
</protein>
<name>I4BYB9_ACEMN</name>
<keyword evidence="3" id="KW-1185">Reference proteome</keyword>
<feature type="domain" description="Polymerase/histidinol phosphatase N-terminal" evidence="1">
    <location>
        <begin position="1"/>
        <end position="69"/>
    </location>
</feature>
<reference evidence="3" key="1">
    <citation type="journal article" date="2013" name="Stand. Genomic Sci.">
        <title>Complete genome sequence of the moderate thermophile Anaerobaculum mobile type strain (NGA(T)).</title>
        <authorList>
            <person name="Mavromatis K."/>
            <person name="Stackebrandt E."/>
            <person name="Held B."/>
            <person name="Lapidus A."/>
            <person name="Nolan M."/>
            <person name="Lucas S."/>
            <person name="Hammon N."/>
            <person name="Deshpande S."/>
            <person name="Cheng J.F."/>
            <person name="Tapia R."/>
            <person name="Goodwin L.A."/>
            <person name="Pitluck S."/>
            <person name="Liolios K."/>
            <person name="Pagani I."/>
            <person name="Ivanova N."/>
            <person name="Mikhailova N."/>
            <person name="Huntemann M."/>
            <person name="Pati A."/>
            <person name="Chen A."/>
            <person name="Palaniappan K."/>
            <person name="Land M."/>
            <person name="Rohde M."/>
            <person name="Spring S."/>
            <person name="Goker M."/>
            <person name="Woyke T."/>
            <person name="Detter J.C."/>
            <person name="Bristow J."/>
            <person name="Eisen J.A."/>
            <person name="Markowitz V."/>
            <person name="Hugenholtz P."/>
            <person name="Klenk H.P."/>
            <person name="Kyrpides N.C."/>
        </authorList>
    </citation>
    <scope>NUCLEOTIDE SEQUENCE</scope>
    <source>
        <strain evidence="3">ATCC BAA-54 / DSM 13181 / NGA</strain>
    </source>
</reference>
<dbReference type="Proteomes" id="UP000006061">
    <property type="component" value="Chromosome"/>
</dbReference>
<evidence type="ECO:0000259" key="1">
    <source>
        <dbReference type="SMART" id="SM00481"/>
    </source>
</evidence>
<dbReference type="Gene3D" id="3.20.20.140">
    <property type="entry name" value="Metal-dependent hydrolases"/>
    <property type="match status" value="1"/>
</dbReference>
<evidence type="ECO:0000313" key="2">
    <source>
        <dbReference type="EMBL" id="AFM22276.1"/>
    </source>
</evidence>
<dbReference type="KEGG" id="amo:Anamo_1682"/>
<dbReference type="InterPro" id="IPR016195">
    <property type="entry name" value="Pol/histidinol_Pase-like"/>
</dbReference>
<evidence type="ECO:0000313" key="3">
    <source>
        <dbReference type="Proteomes" id="UP000006061"/>
    </source>
</evidence>
<gene>
    <name evidence="2" type="ordered locus">Anamo_1682</name>
</gene>
<dbReference type="SMART" id="SM00481">
    <property type="entry name" value="POLIIIAc"/>
    <property type="match status" value="1"/>
</dbReference>
<dbReference type="AlphaFoldDB" id="I4BYB9"/>
<dbReference type="HOGENOM" id="CLU_097071_0_0_0"/>
<dbReference type="eggNOG" id="COG0613">
    <property type="taxonomic scope" value="Bacteria"/>
</dbReference>
<dbReference type="GO" id="GO:0004534">
    <property type="term" value="F:5'-3' RNA exonuclease activity"/>
    <property type="evidence" value="ECO:0007669"/>
    <property type="project" value="TreeGrafter"/>
</dbReference>
<dbReference type="PANTHER" id="PTHR42924:SF3">
    <property type="entry name" value="POLYMERASE_HISTIDINOL PHOSPHATASE N-TERMINAL DOMAIN-CONTAINING PROTEIN"/>
    <property type="match status" value="1"/>
</dbReference>